<evidence type="ECO:0000313" key="2">
    <source>
        <dbReference type="Proteomes" id="UP001180515"/>
    </source>
</evidence>
<name>A0AAE4HV53_9STRE</name>
<organism evidence="1 2">
    <name type="scientific">Streptococcus parauberis</name>
    <dbReference type="NCBI Taxonomy" id="1348"/>
    <lineage>
        <taxon>Bacteria</taxon>
        <taxon>Bacillati</taxon>
        <taxon>Bacillota</taxon>
        <taxon>Bacilli</taxon>
        <taxon>Lactobacillales</taxon>
        <taxon>Streptococcaceae</taxon>
        <taxon>Streptococcus</taxon>
    </lineage>
</organism>
<evidence type="ECO:0000313" key="1">
    <source>
        <dbReference type="EMBL" id="MDT2731004.1"/>
    </source>
</evidence>
<sequence>MKVSKKEFTNKDKLYCEIITNYISWVLLGMKPRSVFKNKFDEAEFPKEYTEFVYPFENLLGIHGDTEDEKLEQQGIVKY</sequence>
<accession>A0AAE4HV53</accession>
<dbReference type="RefSeq" id="WP_141768387.1">
    <property type="nucleotide sequence ID" value="NZ_JARQAG010000002.1"/>
</dbReference>
<reference evidence="1" key="1">
    <citation type="submission" date="2023-03" db="EMBL/GenBank/DDBJ databases">
        <authorList>
            <person name="Shen W."/>
            <person name="Cai J."/>
        </authorList>
    </citation>
    <scope>NUCLEOTIDE SEQUENCE</scope>
    <source>
        <strain evidence="1">P82-2</strain>
    </source>
</reference>
<proteinExistence type="predicted"/>
<gene>
    <name evidence="1" type="ORF">P7G31_01890</name>
</gene>
<dbReference type="Proteomes" id="UP001180515">
    <property type="component" value="Unassembled WGS sequence"/>
</dbReference>
<dbReference type="AlphaFoldDB" id="A0AAE4HV53"/>
<comment type="caution">
    <text evidence="1">The sequence shown here is derived from an EMBL/GenBank/DDBJ whole genome shotgun (WGS) entry which is preliminary data.</text>
</comment>
<protein>
    <submittedName>
        <fullName evidence="1">Uncharacterized protein</fullName>
    </submittedName>
</protein>
<dbReference type="EMBL" id="JARQAG010000002">
    <property type="protein sequence ID" value="MDT2731004.1"/>
    <property type="molecule type" value="Genomic_DNA"/>
</dbReference>